<dbReference type="Proteomes" id="UP000054321">
    <property type="component" value="Unassembled WGS sequence"/>
</dbReference>
<sequence length="579" mass="64975">MRNILLFRKLRQGTKAIITATSQSSERVNLLPILKRDSATTPIPYQRDCLEPSHFAMEEFRMDNKTRSVHYSNRSGSRYFGRRDDKQGDAVSSTIDLTASGWAPNPLSGPSTNWAEAIEARAVTMITDSAFSTEKTLRQRTGRLSQNVQKSLRNWMTSINGTICQRKGKAMADPKTQQSVNDQSDRSLVVLTIKDNKDSFCPVAAVPDLPLEQFPTRGQHTKPFAIGTVGYSTVQFPRLPDVHFDDEVRPFASGEATANPEEPTPANQEQQMAREEDTLTQHHTHTPSNTQQTHAGLTKKLIPDDQISLLELPPPLRELYERPECQNWSLSSGFIRPAVEETNSVALAKELISVVSIPESLSLELSSSLTSDWRQVEHYDSLLGALSPPASLMIETNSLMEEPEDLGPIQNSPALSRRDSDALSTSKFTASEYSLPTIYPGMEQYPPVANCAGEINESWSNTSHSIFGSDPQYHHRVVALPVHLRGGEQPQKPRSFHAWRLFLGNLPVGHVYKDKMLIDSPMSTMENFLLGRRGKQKTGRELVEETEQRIKKGKEIHMSRTVNKAKKLTRWRFFPVSSR</sequence>
<dbReference type="AlphaFoldDB" id="A0A0C3DIW4"/>
<reference evidence="2 3" key="1">
    <citation type="submission" date="2014-04" db="EMBL/GenBank/DDBJ databases">
        <authorList>
            <consortium name="DOE Joint Genome Institute"/>
            <person name="Kuo A."/>
            <person name="Martino E."/>
            <person name="Perotto S."/>
            <person name="Kohler A."/>
            <person name="Nagy L.G."/>
            <person name="Floudas D."/>
            <person name="Copeland A."/>
            <person name="Barry K.W."/>
            <person name="Cichocki N."/>
            <person name="Veneault-Fourrey C."/>
            <person name="LaButti K."/>
            <person name="Lindquist E.A."/>
            <person name="Lipzen A."/>
            <person name="Lundell T."/>
            <person name="Morin E."/>
            <person name="Murat C."/>
            <person name="Sun H."/>
            <person name="Tunlid A."/>
            <person name="Henrissat B."/>
            <person name="Grigoriev I.V."/>
            <person name="Hibbett D.S."/>
            <person name="Martin F."/>
            <person name="Nordberg H.P."/>
            <person name="Cantor M.N."/>
            <person name="Hua S.X."/>
        </authorList>
    </citation>
    <scope>NUCLEOTIDE SEQUENCE [LARGE SCALE GENOMIC DNA]</scope>
    <source>
        <strain evidence="2 3">Zn</strain>
    </source>
</reference>
<name>A0A0C3DIW4_OIDMZ</name>
<proteinExistence type="predicted"/>
<reference evidence="3" key="2">
    <citation type="submission" date="2015-01" db="EMBL/GenBank/DDBJ databases">
        <title>Evolutionary Origins and Diversification of the Mycorrhizal Mutualists.</title>
        <authorList>
            <consortium name="DOE Joint Genome Institute"/>
            <consortium name="Mycorrhizal Genomics Consortium"/>
            <person name="Kohler A."/>
            <person name="Kuo A."/>
            <person name="Nagy L.G."/>
            <person name="Floudas D."/>
            <person name="Copeland A."/>
            <person name="Barry K.W."/>
            <person name="Cichocki N."/>
            <person name="Veneault-Fourrey C."/>
            <person name="LaButti K."/>
            <person name="Lindquist E.A."/>
            <person name="Lipzen A."/>
            <person name="Lundell T."/>
            <person name="Morin E."/>
            <person name="Murat C."/>
            <person name="Riley R."/>
            <person name="Ohm R."/>
            <person name="Sun H."/>
            <person name="Tunlid A."/>
            <person name="Henrissat B."/>
            <person name="Grigoriev I.V."/>
            <person name="Hibbett D.S."/>
            <person name="Martin F."/>
        </authorList>
    </citation>
    <scope>NUCLEOTIDE SEQUENCE [LARGE SCALE GENOMIC DNA]</scope>
    <source>
        <strain evidence="3">Zn</strain>
    </source>
</reference>
<dbReference type="OrthoDB" id="10682799at2759"/>
<evidence type="ECO:0000313" key="3">
    <source>
        <dbReference type="Proteomes" id="UP000054321"/>
    </source>
</evidence>
<accession>A0A0C3DIW4</accession>
<feature type="region of interest" description="Disordered" evidence="1">
    <location>
        <begin position="401"/>
        <end position="423"/>
    </location>
</feature>
<evidence type="ECO:0000313" key="2">
    <source>
        <dbReference type="EMBL" id="KIN01948.1"/>
    </source>
</evidence>
<protein>
    <submittedName>
        <fullName evidence="2">Uncharacterized protein</fullName>
    </submittedName>
</protein>
<dbReference type="EMBL" id="KN832875">
    <property type="protein sequence ID" value="KIN01948.1"/>
    <property type="molecule type" value="Genomic_DNA"/>
</dbReference>
<dbReference type="InParanoid" id="A0A0C3DIW4"/>
<gene>
    <name evidence="2" type="ORF">OIDMADRAFT_53465</name>
</gene>
<evidence type="ECO:0000256" key="1">
    <source>
        <dbReference type="SAM" id="MobiDB-lite"/>
    </source>
</evidence>
<dbReference type="HOGENOM" id="CLU_470986_0_0_1"/>
<feature type="region of interest" description="Disordered" evidence="1">
    <location>
        <begin position="253"/>
        <end position="295"/>
    </location>
</feature>
<organism evidence="2 3">
    <name type="scientific">Oidiodendron maius (strain Zn)</name>
    <dbReference type="NCBI Taxonomy" id="913774"/>
    <lineage>
        <taxon>Eukaryota</taxon>
        <taxon>Fungi</taxon>
        <taxon>Dikarya</taxon>
        <taxon>Ascomycota</taxon>
        <taxon>Pezizomycotina</taxon>
        <taxon>Leotiomycetes</taxon>
        <taxon>Leotiomycetes incertae sedis</taxon>
        <taxon>Myxotrichaceae</taxon>
        <taxon>Oidiodendron</taxon>
    </lineage>
</organism>
<keyword evidence="3" id="KW-1185">Reference proteome</keyword>
<feature type="compositionally biased region" description="Polar residues" evidence="1">
    <location>
        <begin position="286"/>
        <end position="295"/>
    </location>
</feature>